<evidence type="ECO:0000259" key="2">
    <source>
        <dbReference type="Pfam" id="PF03795"/>
    </source>
</evidence>
<comment type="caution">
    <text evidence="3">The sequence shown here is derived from an EMBL/GenBank/DDBJ whole genome shotgun (WGS) entry which is preliminary data.</text>
</comment>
<organism evidence="3 4">
    <name type="scientific">Piscibacillus salipiscarius</name>
    <dbReference type="NCBI Taxonomy" id="299480"/>
    <lineage>
        <taxon>Bacteria</taxon>
        <taxon>Bacillati</taxon>
        <taxon>Bacillota</taxon>
        <taxon>Bacilli</taxon>
        <taxon>Bacillales</taxon>
        <taxon>Bacillaceae</taxon>
        <taxon>Piscibacillus</taxon>
    </lineage>
</organism>
<dbReference type="Pfam" id="PF03795">
    <property type="entry name" value="YCII"/>
    <property type="match status" value="1"/>
</dbReference>
<feature type="domain" description="YCII-related" evidence="2">
    <location>
        <begin position="4"/>
        <end position="82"/>
    </location>
</feature>
<dbReference type="InterPro" id="IPR011008">
    <property type="entry name" value="Dimeric_a/b-barrel"/>
</dbReference>
<comment type="similarity">
    <text evidence="1">Belongs to the YciI family.</text>
</comment>
<dbReference type="Gene3D" id="3.30.70.1060">
    <property type="entry name" value="Dimeric alpha+beta barrel"/>
    <property type="match status" value="1"/>
</dbReference>
<dbReference type="EMBL" id="JBHUMZ010000011">
    <property type="protein sequence ID" value="MFD2637856.1"/>
    <property type="molecule type" value="Genomic_DNA"/>
</dbReference>
<evidence type="ECO:0000313" key="4">
    <source>
        <dbReference type="Proteomes" id="UP001597452"/>
    </source>
</evidence>
<dbReference type="SUPFAM" id="SSF54909">
    <property type="entry name" value="Dimeric alpha+beta barrel"/>
    <property type="match status" value="1"/>
</dbReference>
<dbReference type="InterPro" id="IPR005545">
    <property type="entry name" value="YCII"/>
</dbReference>
<accession>A0ABW5Q814</accession>
<sequence>MKYFACFLTMKDEEKSRKYRPQHLDFLETMRQEKKVLMNGRFTDGAGGLIIYRANSLDEAIDMAEQDPYIHVGAREYEIHEWDLVSEYNFD</sequence>
<evidence type="ECO:0000313" key="3">
    <source>
        <dbReference type="EMBL" id="MFD2637856.1"/>
    </source>
</evidence>
<dbReference type="PANTHER" id="PTHR37828:SF1">
    <property type="entry name" value="YCII-RELATED DOMAIN-CONTAINING PROTEIN"/>
    <property type="match status" value="1"/>
</dbReference>
<protein>
    <submittedName>
        <fullName evidence="3">YciI family protein</fullName>
    </submittedName>
</protein>
<dbReference type="Proteomes" id="UP001597452">
    <property type="component" value="Unassembled WGS sequence"/>
</dbReference>
<reference evidence="4" key="1">
    <citation type="journal article" date="2019" name="Int. J. Syst. Evol. Microbiol.">
        <title>The Global Catalogue of Microorganisms (GCM) 10K type strain sequencing project: providing services to taxonomists for standard genome sequencing and annotation.</title>
        <authorList>
            <consortium name="The Broad Institute Genomics Platform"/>
            <consortium name="The Broad Institute Genome Sequencing Center for Infectious Disease"/>
            <person name="Wu L."/>
            <person name="Ma J."/>
        </authorList>
    </citation>
    <scope>NUCLEOTIDE SEQUENCE [LARGE SCALE GENOMIC DNA]</scope>
    <source>
        <strain evidence="4">TISTR 1571</strain>
    </source>
</reference>
<dbReference type="RefSeq" id="WP_054752155.1">
    <property type="nucleotide sequence ID" value="NZ_JBHUMZ010000011.1"/>
</dbReference>
<gene>
    <name evidence="3" type="ORF">ACFSW4_03065</name>
</gene>
<dbReference type="PANTHER" id="PTHR37828">
    <property type="entry name" value="GSR2449 PROTEIN"/>
    <property type="match status" value="1"/>
</dbReference>
<name>A0ABW5Q814_9BACI</name>
<keyword evidence="4" id="KW-1185">Reference proteome</keyword>
<evidence type="ECO:0000256" key="1">
    <source>
        <dbReference type="ARBA" id="ARBA00007689"/>
    </source>
</evidence>
<proteinExistence type="inferred from homology"/>